<reference evidence="3" key="1">
    <citation type="submission" date="2020-08" db="EMBL/GenBank/DDBJ databases">
        <title>Multicomponent nature underlies the extraordinary mechanical properties of spider dragline silk.</title>
        <authorList>
            <person name="Kono N."/>
            <person name="Nakamura H."/>
            <person name="Mori M."/>
            <person name="Yoshida Y."/>
            <person name="Ohtoshi R."/>
            <person name="Malay A.D."/>
            <person name="Moran D.A.P."/>
            <person name="Tomita M."/>
            <person name="Numata K."/>
            <person name="Arakawa K."/>
        </authorList>
    </citation>
    <scope>NUCLEOTIDE SEQUENCE</scope>
</reference>
<dbReference type="Proteomes" id="UP000887013">
    <property type="component" value="Unassembled WGS sequence"/>
</dbReference>
<dbReference type="PANTHER" id="PTHR39077">
    <property type="entry name" value="DUF4793 DOMAIN-CONTAINING PROTEIN"/>
    <property type="match status" value="1"/>
</dbReference>
<dbReference type="AlphaFoldDB" id="A0A8X6QJP6"/>
<keyword evidence="1" id="KW-1133">Transmembrane helix</keyword>
<dbReference type="Pfam" id="PF16040">
    <property type="entry name" value="APD1-4_N"/>
    <property type="match status" value="1"/>
</dbReference>
<keyword evidence="1" id="KW-0812">Transmembrane</keyword>
<dbReference type="PANTHER" id="PTHR39077:SF1">
    <property type="entry name" value="E3 UBIQUITIN-PROTEIN LIGASE APD1-4 MIDDLE DOMAIN-CONTAINING PROTEIN"/>
    <property type="match status" value="1"/>
</dbReference>
<protein>
    <submittedName>
        <fullName evidence="3">DUF4792 domain-containing protein</fullName>
    </submittedName>
</protein>
<accession>A0A8X6QJP6</accession>
<evidence type="ECO:0000256" key="1">
    <source>
        <dbReference type="SAM" id="Phobius"/>
    </source>
</evidence>
<evidence type="ECO:0000313" key="3">
    <source>
        <dbReference type="EMBL" id="GFU25823.1"/>
    </source>
</evidence>
<gene>
    <name evidence="3" type="primary">AVEN_13224_2</name>
    <name evidence="3" type="ORF">NPIL_157801</name>
</gene>
<dbReference type="OrthoDB" id="6375539at2759"/>
<feature type="domain" description="E3 ubiquitin-protein ligase APD1-4 N-terminal" evidence="2">
    <location>
        <begin position="62"/>
        <end position="132"/>
    </location>
</feature>
<evidence type="ECO:0000259" key="2">
    <source>
        <dbReference type="Pfam" id="PF16040"/>
    </source>
</evidence>
<feature type="transmembrane region" description="Helical" evidence="1">
    <location>
        <begin position="6"/>
        <end position="25"/>
    </location>
</feature>
<dbReference type="InterPro" id="IPR032008">
    <property type="entry name" value="APD1-4_N"/>
</dbReference>
<keyword evidence="1" id="KW-0472">Membrane</keyword>
<comment type="caution">
    <text evidence="3">The sequence shown here is derived from an EMBL/GenBank/DDBJ whole genome shotgun (WGS) entry which is preliminary data.</text>
</comment>
<sequence length="140" mass="15559">MTSHALTTLTAIVLAVIFFSVPLILKYHVYRPQKKTVVPGDVVTVGESLSSVWCQGVELDSNSNFMSFIYDSEPDVNENEVVRTVSTHPIVIPNKAQEYWGFHLLKGSVVNMSACARLIRADVTVIKGRSGLKRCLLEHK</sequence>
<proteinExistence type="predicted"/>
<organism evidence="3 4">
    <name type="scientific">Nephila pilipes</name>
    <name type="common">Giant wood spider</name>
    <name type="synonym">Nephila maculata</name>
    <dbReference type="NCBI Taxonomy" id="299642"/>
    <lineage>
        <taxon>Eukaryota</taxon>
        <taxon>Metazoa</taxon>
        <taxon>Ecdysozoa</taxon>
        <taxon>Arthropoda</taxon>
        <taxon>Chelicerata</taxon>
        <taxon>Arachnida</taxon>
        <taxon>Araneae</taxon>
        <taxon>Araneomorphae</taxon>
        <taxon>Entelegynae</taxon>
        <taxon>Araneoidea</taxon>
        <taxon>Nephilidae</taxon>
        <taxon>Nephila</taxon>
    </lineage>
</organism>
<name>A0A8X6QJP6_NEPPI</name>
<dbReference type="EMBL" id="BMAW01128512">
    <property type="protein sequence ID" value="GFU25823.1"/>
    <property type="molecule type" value="Genomic_DNA"/>
</dbReference>
<evidence type="ECO:0000313" key="4">
    <source>
        <dbReference type="Proteomes" id="UP000887013"/>
    </source>
</evidence>
<keyword evidence="4" id="KW-1185">Reference proteome</keyword>